<dbReference type="InterPro" id="IPR053716">
    <property type="entry name" value="Flag_assembly_chemotaxis_eff"/>
</dbReference>
<evidence type="ECO:0000256" key="1">
    <source>
        <dbReference type="SAM" id="Coils"/>
    </source>
</evidence>
<sequence>MDKKFKLQKILEYRERVFEIEKQKLTDLQNRLKDYQFKREALSKEIEEKRLQLDTLKKEGRFDFANLGEKYLEKLLKMLQTLNNMIEETKKEIEKQKTTVVTAINDLKIMEKLKEKHNINYLAYLKKEELKLIDELVITRRGNEN</sequence>
<evidence type="ECO:0000313" key="3">
    <source>
        <dbReference type="Proteomes" id="UP000242881"/>
    </source>
</evidence>
<gene>
    <name evidence="2" type="ORF">C0187_06910</name>
</gene>
<comment type="caution">
    <text evidence="2">The sequence shown here is derived from an EMBL/GenBank/DDBJ whole genome shotgun (WGS) entry which is preliminary data.</text>
</comment>
<keyword evidence="1" id="KW-0175">Coiled coil</keyword>
<evidence type="ECO:0000313" key="2">
    <source>
        <dbReference type="EMBL" id="PMP69513.1"/>
    </source>
</evidence>
<dbReference type="Gene3D" id="1.10.287.1700">
    <property type="match status" value="1"/>
</dbReference>
<organism evidence="2 3">
    <name type="scientific">Calditerrivibrio nitroreducens</name>
    <dbReference type="NCBI Taxonomy" id="477976"/>
    <lineage>
        <taxon>Bacteria</taxon>
        <taxon>Pseudomonadati</taxon>
        <taxon>Deferribacterota</taxon>
        <taxon>Deferribacteres</taxon>
        <taxon>Deferribacterales</taxon>
        <taxon>Calditerrivibrionaceae</taxon>
    </lineage>
</organism>
<dbReference type="EMBL" id="PNIN01000071">
    <property type="protein sequence ID" value="PMP69513.1"/>
    <property type="molecule type" value="Genomic_DNA"/>
</dbReference>
<feature type="coiled-coil region" evidence="1">
    <location>
        <begin position="18"/>
        <end position="106"/>
    </location>
</feature>
<dbReference type="AlphaFoldDB" id="A0A2J6WGM1"/>
<dbReference type="Proteomes" id="UP000242881">
    <property type="component" value="Unassembled WGS sequence"/>
</dbReference>
<dbReference type="RefSeq" id="WP_424604947.1">
    <property type="nucleotide sequence ID" value="NZ_JBNAVA010000002.1"/>
</dbReference>
<name>A0A2J6WGM1_9BACT</name>
<protein>
    <recommendedName>
        <fullName evidence="4">Flagellar FliJ protein</fullName>
    </recommendedName>
</protein>
<proteinExistence type="predicted"/>
<evidence type="ECO:0008006" key="4">
    <source>
        <dbReference type="Google" id="ProtNLM"/>
    </source>
</evidence>
<accession>A0A2J6WGM1</accession>
<reference evidence="2 3" key="1">
    <citation type="submission" date="2018-01" db="EMBL/GenBank/DDBJ databases">
        <title>Metagenomic assembled genomes from two thermal pools in the Uzon Caldera, Kamchatka, Russia.</title>
        <authorList>
            <person name="Wilkins L."/>
            <person name="Ettinger C."/>
        </authorList>
    </citation>
    <scope>NUCLEOTIDE SEQUENCE [LARGE SCALE GENOMIC DNA]</scope>
    <source>
        <strain evidence="2">ZAV-05</strain>
    </source>
</reference>